<gene>
    <name evidence="2" type="ORF">DVH24_027592</name>
</gene>
<keyword evidence="1" id="KW-0732">Signal</keyword>
<proteinExistence type="predicted"/>
<organism evidence="2 3">
    <name type="scientific">Malus domestica</name>
    <name type="common">Apple</name>
    <name type="synonym">Pyrus malus</name>
    <dbReference type="NCBI Taxonomy" id="3750"/>
    <lineage>
        <taxon>Eukaryota</taxon>
        <taxon>Viridiplantae</taxon>
        <taxon>Streptophyta</taxon>
        <taxon>Embryophyta</taxon>
        <taxon>Tracheophyta</taxon>
        <taxon>Spermatophyta</taxon>
        <taxon>Magnoliopsida</taxon>
        <taxon>eudicotyledons</taxon>
        <taxon>Gunneridae</taxon>
        <taxon>Pentapetalae</taxon>
        <taxon>rosids</taxon>
        <taxon>fabids</taxon>
        <taxon>Rosales</taxon>
        <taxon>Rosaceae</taxon>
        <taxon>Amygdaloideae</taxon>
        <taxon>Maleae</taxon>
        <taxon>Malus</taxon>
    </lineage>
</organism>
<evidence type="ECO:0000313" key="2">
    <source>
        <dbReference type="EMBL" id="RXH67445.1"/>
    </source>
</evidence>
<protein>
    <submittedName>
        <fullName evidence="2">Uncharacterized protein</fullName>
    </submittedName>
</protein>
<dbReference type="EMBL" id="RDQH01000343">
    <property type="protein sequence ID" value="RXH67445.1"/>
    <property type="molecule type" value="Genomic_DNA"/>
</dbReference>
<feature type="signal peptide" evidence="1">
    <location>
        <begin position="1"/>
        <end position="18"/>
    </location>
</feature>
<reference evidence="2 3" key="1">
    <citation type="submission" date="2018-10" db="EMBL/GenBank/DDBJ databases">
        <title>A high-quality apple genome assembly.</title>
        <authorList>
            <person name="Hu J."/>
        </authorList>
    </citation>
    <scope>NUCLEOTIDE SEQUENCE [LARGE SCALE GENOMIC DNA]</scope>
    <source>
        <strain evidence="3">cv. HFTH1</strain>
        <tissue evidence="2">Young leaf</tissue>
    </source>
</reference>
<sequence length="225" mass="26370">MRRLYRLPFLFKFHQLLCTIGCPSWPIYSPRSLRSTGHTLMFIHDTFDIIWNREMLYVVMFHQVECRAWSHDACPNKKHTQENLVLVLTANHEDPDFWRYLEANFHVEFKYEQNPTLESGTNQQFKSPAKTTTTWGKWNEFSHGSNMPVYPPQSPNPLINIYYPHYDEATKNVILKDEHFPSDLPGFGVNVIPPWSNEIGYVKHGSSGKQPCISGDTDKLMIHQW</sequence>
<evidence type="ECO:0000256" key="1">
    <source>
        <dbReference type="SAM" id="SignalP"/>
    </source>
</evidence>
<evidence type="ECO:0000313" key="3">
    <source>
        <dbReference type="Proteomes" id="UP000290289"/>
    </source>
</evidence>
<accession>A0A498HDD3</accession>
<name>A0A498HDD3_MALDO</name>
<dbReference type="AlphaFoldDB" id="A0A498HDD3"/>
<feature type="chain" id="PRO_5019725794" evidence="1">
    <location>
        <begin position="19"/>
        <end position="225"/>
    </location>
</feature>
<keyword evidence="3" id="KW-1185">Reference proteome</keyword>
<comment type="caution">
    <text evidence="2">The sequence shown here is derived from an EMBL/GenBank/DDBJ whole genome shotgun (WGS) entry which is preliminary data.</text>
</comment>
<dbReference type="Proteomes" id="UP000290289">
    <property type="component" value="Chromosome 17"/>
</dbReference>